<evidence type="ECO:0000313" key="2">
    <source>
        <dbReference type="EMBL" id="VAW37086.1"/>
    </source>
</evidence>
<dbReference type="InterPro" id="IPR005490">
    <property type="entry name" value="LD_TPept_cat_dom"/>
</dbReference>
<dbReference type="EMBL" id="UOEX01000198">
    <property type="protein sequence ID" value="VAW37086.1"/>
    <property type="molecule type" value="Genomic_DNA"/>
</dbReference>
<accession>A0A3B0VXU7</accession>
<dbReference type="PANTHER" id="PTHR36699">
    <property type="entry name" value="LD-TRANSPEPTIDASE"/>
    <property type="match status" value="1"/>
</dbReference>
<dbReference type="PANTHER" id="PTHR36699:SF1">
    <property type="entry name" value="L,D-TRANSPEPTIDASE YAFK-RELATED"/>
    <property type="match status" value="1"/>
</dbReference>
<dbReference type="CDD" id="cd16913">
    <property type="entry name" value="YkuD_like"/>
    <property type="match status" value="1"/>
</dbReference>
<evidence type="ECO:0000259" key="1">
    <source>
        <dbReference type="Pfam" id="PF03734"/>
    </source>
</evidence>
<dbReference type="GO" id="GO:0016740">
    <property type="term" value="F:transferase activity"/>
    <property type="evidence" value="ECO:0007669"/>
    <property type="project" value="InterPro"/>
</dbReference>
<dbReference type="AlphaFoldDB" id="A0A3B0VXU7"/>
<name>A0A3B0VXU7_9ZZZZ</name>
<sequence>MPCLFISTLLFIFSLVPLSAGAAVSNLVPMGIDSSALLNLNVKVLIAARPLSIILVEKDFQRLRVLRYDGRLQVMTEYTAATGENSGPKVVEGDKKTPVGIYFITKKYIDKKLTVFGTKAFHLNYPNVFDRLEKRDGH</sequence>
<feature type="domain" description="L,D-TPase catalytic" evidence="1">
    <location>
        <begin position="53"/>
        <end position="127"/>
    </location>
</feature>
<reference evidence="2" key="1">
    <citation type="submission" date="2018-06" db="EMBL/GenBank/DDBJ databases">
        <authorList>
            <person name="Zhirakovskaya E."/>
        </authorList>
    </citation>
    <scope>NUCLEOTIDE SEQUENCE</scope>
</reference>
<feature type="non-terminal residue" evidence="2">
    <location>
        <position position="138"/>
    </location>
</feature>
<dbReference type="Pfam" id="PF03734">
    <property type="entry name" value="YkuD"/>
    <property type="match status" value="1"/>
</dbReference>
<proteinExistence type="predicted"/>
<organism evidence="2">
    <name type="scientific">hydrothermal vent metagenome</name>
    <dbReference type="NCBI Taxonomy" id="652676"/>
    <lineage>
        <taxon>unclassified sequences</taxon>
        <taxon>metagenomes</taxon>
        <taxon>ecological metagenomes</taxon>
    </lineage>
</organism>
<protein>
    <recommendedName>
        <fullName evidence="1">L,D-TPase catalytic domain-containing protein</fullName>
    </recommendedName>
</protein>
<gene>
    <name evidence="2" type="ORF">MNBD_DELTA03-1417</name>
</gene>